<dbReference type="STRING" id="1246637.MTBBW1_2320020"/>
<proteinExistence type="predicted"/>
<keyword evidence="2" id="KW-1185">Reference proteome</keyword>
<evidence type="ECO:0000313" key="1">
    <source>
        <dbReference type="EMBL" id="SLM30604.1"/>
    </source>
</evidence>
<dbReference type="Proteomes" id="UP000191931">
    <property type="component" value="Unassembled WGS sequence"/>
</dbReference>
<dbReference type="PROSITE" id="PS51257">
    <property type="entry name" value="PROKAR_LIPOPROTEIN"/>
    <property type="match status" value="1"/>
</dbReference>
<dbReference type="OrthoDB" id="5421145at2"/>
<protein>
    <recommendedName>
        <fullName evidence="3">Outer-membrane lipoprotein LolB</fullName>
    </recommendedName>
</protein>
<evidence type="ECO:0008006" key="3">
    <source>
        <dbReference type="Google" id="ProtNLM"/>
    </source>
</evidence>
<accession>A0A1W1HDM6</accession>
<dbReference type="AlphaFoldDB" id="A0A1W1HDM6"/>
<name>A0A1W1HDM6_9BACT</name>
<reference evidence="1 2" key="1">
    <citation type="submission" date="2017-03" db="EMBL/GenBank/DDBJ databases">
        <authorList>
            <person name="Afonso C.L."/>
            <person name="Miller P.J."/>
            <person name="Scott M.A."/>
            <person name="Spackman E."/>
            <person name="Goraichik I."/>
            <person name="Dimitrov K.M."/>
            <person name="Suarez D.L."/>
            <person name="Swayne D.E."/>
        </authorList>
    </citation>
    <scope>NUCLEOTIDE SEQUENCE [LARGE SCALE GENOMIC DNA]</scope>
    <source>
        <strain evidence="1">PRJEB14757</strain>
    </source>
</reference>
<evidence type="ECO:0000313" key="2">
    <source>
        <dbReference type="Proteomes" id="UP000191931"/>
    </source>
</evidence>
<dbReference type="EMBL" id="FWEV01000149">
    <property type="protein sequence ID" value="SLM30604.1"/>
    <property type="molecule type" value="Genomic_DNA"/>
</dbReference>
<organism evidence="1 2">
    <name type="scientific">Desulfamplus magnetovallimortis</name>
    <dbReference type="NCBI Taxonomy" id="1246637"/>
    <lineage>
        <taxon>Bacteria</taxon>
        <taxon>Pseudomonadati</taxon>
        <taxon>Thermodesulfobacteriota</taxon>
        <taxon>Desulfobacteria</taxon>
        <taxon>Desulfobacterales</taxon>
        <taxon>Desulfobacteraceae</taxon>
        <taxon>Desulfamplus</taxon>
    </lineage>
</organism>
<dbReference type="RefSeq" id="WP_080808811.1">
    <property type="nucleotide sequence ID" value="NZ_LT828562.1"/>
</dbReference>
<gene>
    <name evidence="1" type="ORF">MTBBW1_2320020</name>
</gene>
<sequence length="257" mass="28461">MVLRTVFVALLFFIAGCTSFYDSTVVQNGKSLISTLMEQTATLNQGLETCKGTGWITLNDQGQSTRFRMAWAASFPDKIRMTLLSAGHPVETIVADGKSVSLVSHTGAHPFHKIHSGNPELTKVLSIPVTLKDIITIFAGRVPLREYDSVEQIDITYLARGAQDKKHLVTDTMLLLKQDGKSVQKIVFNQAGNVLSYTLKINSVDYTVFHDRLKLVDGYIMPVNARITDGGERSVDLRITNYQPNVSINPDIFVITE</sequence>